<dbReference type="Proteomes" id="UP000176510">
    <property type="component" value="Unassembled WGS sequence"/>
</dbReference>
<dbReference type="EMBL" id="MHQR01000014">
    <property type="protein sequence ID" value="OHA07701.1"/>
    <property type="molecule type" value="Genomic_DNA"/>
</dbReference>
<protein>
    <submittedName>
        <fullName evidence="1">Uncharacterized protein</fullName>
    </submittedName>
</protein>
<organism evidence="1 2">
    <name type="scientific">Candidatus Sungbacteria bacterium RIFCSPLOWO2_01_FULL_54_21</name>
    <dbReference type="NCBI Taxonomy" id="1802279"/>
    <lineage>
        <taxon>Bacteria</taxon>
        <taxon>Candidatus Sungiibacteriota</taxon>
    </lineage>
</organism>
<proteinExistence type="predicted"/>
<accession>A0A1G2LA33</accession>
<dbReference type="AlphaFoldDB" id="A0A1G2LA33"/>
<sequence>MQACPLCGSQVTKQTIQLGTFSSVFDNCWPPCSIKPFNAYNTEFYICGKCDWVFVSKKDFLYLKRDVDPKDEAMRRHIASLKERRARV</sequence>
<evidence type="ECO:0000313" key="2">
    <source>
        <dbReference type="Proteomes" id="UP000176510"/>
    </source>
</evidence>
<comment type="caution">
    <text evidence="1">The sequence shown here is derived from an EMBL/GenBank/DDBJ whole genome shotgun (WGS) entry which is preliminary data.</text>
</comment>
<name>A0A1G2LA33_9BACT</name>
<reference evidence="1 2" key="1">
    <citation type="journal article" date="2016" name="Nat. Commun.">
        <title>Thousands of microbial genomes shed light on interconnected biogeochemical processes in an aquifer system.</title>
        <authorList>
            <person name="Anantharaman K."/>
            <person name="Brown C.T."/>
            <person name="Hug L.A."/>
            <person name="Sharon I."/>
            <person name="Castelle C.J."/>
            <person name="Probst A.J."/>
            <person name="Thomas B.C."/>
            <person name="Singh A."/>
            <person name="Wilkins M.J."/>
            <person name="Karaoz U."/>
            <person name="Brodie E.L."/>
            <person name="Williams K.H."/>
            <person name="Hubbard S.S."/>
            <person name="Banfield J.F."/>
        </authorList>
    </citation>
    <scope>NUCLEOTIDE SEQUENCE [LARGE SCALE GENOMIC DNA]</scope>
</reference>
<dbReference type="STRING" id="1802279.A3B34_00470"/>
<evidence type="ECO:0000313" key="1">
    <source>
        <dbReference type="EMBL" id="OHA07701.1"/>
    </source>
</evidence>
<gene>
    <name evidence="1" type="ORF">A3B34_00470</name>
</gene>